<dbReference type="InterPro" id="IPR011583">
    <property type="entry name" value="Chitinase_II/V-like_cat"/>
</dbReference>
<comment type="catalytic activity">
    <reaction evidence="1">
        <text>Random endo-hydrolysis of N-acetyl-beta-D-glucosaminide (1-&gt;4)-beta-linkages in chitin and chitodextrins.</text>
        <dbReference type="EC" id="3.2.1.14"/>
    </reaction>
</comment>
<dbReference type="InterPro" id="IPR001223">
    <property type="entry name" value="Glyco_hydro18_cat"/>
</dbReference>
<dbReference type="PANTHER" id="PTHR11177:SF317">
    <property type="entry name" value="CHITINASE 12-RELATED"/>
    <property type="match status" value="1"/>
</dbReference>
<evidence type="ECO:0000259" key="11">
    <source>
        <dbReference type="PROSITE" id="PS51910"/>
    </source>
</evidence>
<dbReference type="Gene3D" id="2.60.40.10">
    <property type="entry name" value="Immunoglobulins"/>
    <property type="match status" value="2"/>
</dbReference>
<dbReference type="Pfam" id="PF00041">
    <property type="entry name" value="fn3"/>
    <property type="match status" value="2"/>
</dbReference>
<evidence type="ECO:0000256" key="1">
    <source>
        <dbReference type="ARBA" id="ARBA00000822"/>
    </source>
</evidence>
<dbReference type="Gene3D" id="3.20.20.80">
    <property type="entry name" value="Glycosidases"/>
    <property type="match status" value="1"/>
</dbReference>
<accession>A0A2G9C788</accession>
<dbReference type="CDD" id="cd06548">
    <property type="entry name" value="GH18_chitinase"/>
    <property type="match status" value="1"/>
</dbReference>
<dbReference type="Gene3D" id="2.10.10.20">
    <property type="entry name" value="Carbohydrate-binding module superfamily 5/12"/>
    <property type="match status" value="1"/>
</dbReference>
<dbReference type="GO" id="GO:0030246">
    <property type="term" value="F:carbohydrate binding"/>
    <property type="evidence" value="ECO:0007669"/>
    <property type="project" value="InterPro"/>
</dbReference>
<dbReference type="GO" id="GO:0005576">
    <property type="term" value="C:extracellular region"/>
    <property type="evidence" value="ECO:0007669"/>
    <property type="project" value="InterPro"/>
</dbReference>
<dbReference type="SUPFAM" id="SSF49265">
    <property type="entry name" value="Fibronectin type III"/>
    <property type="match status" value="1"/>
</dbReference>
<dbReference type="SUPFAM" id="SSF51445">
    <property type="entry name" value="(Trans)glycosidases"/>
    <property type="match status" value="1"/>
</dbReference>
<dbReference type="InterPro" id="IPR029070">
    <property type="entry name" value="Chitinase_insertion_sf"/>
</dbReference>
<evidence type="ECO:0000256" key="8">
    <source>
        <dbReference type="RuleBase" id="RU000489"/>
    </source>
</evidence>
<evidence type="ECO:0000256" key="3">
    <source>
        <dbReference type="ARBA" id="ARBA00012729"/>
    </source>
</evidence>
<feature type="signal peptide" evidence="9">
    <location>
        <begin position="1"/>
        <end position="20"/>
    </location>
</feature>
<evidence type="ECO:0000256" key="2">
    <source>
        <dbReference type="ARBA" id="ARBA00009121"/>
    </source>
</evidence>
<dbReference type="InterPro" id="IPR017853">
    <property type="entry name" value="GH"/>
</dbReference>
<comment type="caution">
    <text evidence="12">The sequence shown here is derived from an EMBL/GenBank/DDBJ whole genome shotgun (WGS) entry which is preliminary data.</text>
</comment>
<evidence type="ECO:0000256" key="4">
    <source>
        <dbReference type="ARBA" id="ARBA00022801"/>
    </source>
</evidence>
<evidence type="ECO:0000313" key="12">
    <source>
        <dbReference type="EMBL" id="PIM52301.1"/>
    </source>
</evidence>
<sequence length="675" mass="70793">MIRLGGIALAAAMAAGTAQAYDCTNVPEWSASAIYTGTSNSYAKQNNIAYQAKWWTQNNPPATNSGQWDVWKSLGACDTGGADTTPPSVPSGLSASNIGTSSITLSWAASTDAGSGVNNYELLRGGSLIASPTGTSHTDTGLSAGTAYSYQVRAKDKAGNVSALSAALLTGTASGNCAAAPATPAGLSAPSKSATSVNLAWNAVAAGPNCTVQYRVNQGATQVAQGAATSASVTNLTPDTSYTFTVSAFNQAGSSQPSAPITVKTDTQTAGEKVLLGYFAQWGIYGRNYHVKNIDTSGSAANLTHINYAFGNVRNNRCEVGKVIPSNESTGEGGDAFADYSKAYGADLSVDGKADTWDQPLRGSWNQLKKLKAKYPKLKVLISLGGWTWSRGFSSAARPENRVAFVQSCVDAYIKGNLPVSDGAGGPGAALGVFDGIDLDWEYPNACGLACGAAEDRENFTALLAEFRKQLDAVKPGLLLTIASGAGVDKVRAYDPDKVHPYLDFINVMTYDFHGGWDTITGFHSPLYAPANDPSTGDVRKYNTNDAMQAFLDKGVPAKKLNVGIGFYGRGWTNVPNVNNGLFQTGTPAPGTYEAGNEDYKVLKNLQGYTSRIDDVSKAQWIYNGTTFWSFDTPATIATKMAYVKSKGFGGAFFWEFSGDDPTASLSKAMGAGLK</sequence>
<dbReference type="InterPro" id="IPR050314">
    <property type="entry name" value="Glycosyl_Hydrlase_18"/>
</dbReference>
<keyword evidence="9" id="KW-0732">Signal</keyword>
<feature type="domain" description="Fibronectin type-III" evidence="10">
    <location>
        <begin position="89"/>
        <end position="175"/>
    </location>
</feature>
<proteinExistence type="inferred from homology"/>
<dbReference type="OrthoDB" id="9775889at2"/>
<comment type="similarity">
    <text evidence="2">Belongs to the glycosyl hydrolase 18 family. Chitinase class II subfamily.</text>
</comment>
<keyword evidence="5" id="KW-0146">Chitin degradation</keyword>
<gene>
    <name evidence="12" type="ORF">CS062_15485</name>
</gene>
<dbReference type="InterPro" id="IPR036116">
    <property type="entry name" value="FN3_sf"/>
</dbReference>
<dbReference type="GO" id="GO:0008061">
    <property type="term" value="F:chitin binding"/>
    <property type="evidence" value="ECO:0007669"/>
    <property type="project" value="InterPro"/>
</dbReference>
<dbReference type="InterPro" id="IPR036573">
    <property type="entry name" value="CBM_sf_5/12"/>
</dbReference>
<dbReference type="SMART" id="SM00060">
    <property type="entry name" value="FN3"/>
    <property type="match status" value="2"/>
</dbReference>
<keyword evidence="4 8" id="KW-0378">Hydrolase</keyword>
<organism evidence="12 13">
    <name type="scientific">Roseateles chitinivorans</name>
    <dbReference type="NCBI Taxonomy" id="2917965"/>
    <lineage>
        <taxon>Bacteria</taxon>
        <taxon>Pseudomonadati</taxon>
        <taxon>Pseudomonadota</taxon>
        <taxon>Betaproteobacteria</taxon>
        <taxon>Burkholderiales</taxon>
        <taxon>Sphaerotilaceae</taxon>
        <taxon>Roseateles</taxon>
    </lineage>
</organism>
<evidence type="ECO:0000256" key="5">
    <source>
        <dbReference type="ARBA" id="ARBA00023024"/>
    </source>
</evidence>
<evidence type="ECO:0000256" key="6">
    <source>
        <dbReference type="ARBA" id="ARBA00023277"/>
    </source>
</evidence>
<dbReference type="CDD" id="cd12215">
    <property type="entry name" value="ChiC_BD"/>
    <property type="match status" value="1"/>
</dbReference>
<name>A0A2G9C788_9BURK</name>
<dbReference type="AlphaFoldDB" id="A0A2G9C788"/>
<dbReference type="GO" id="GO:0005975">
    <property type="term" value="P:carbohydrate metabolic process"/>
    <property type="evidence" value="ECO:0007669"/>
    <property type="project" value="InterPro"/>
</dbReference>
<keyword evidence="13" id="KW-1185">Reference proteome</keyword>
<protein>
    <recommendedName>
        <fullName evidence="3">chitinase</fullName>
        <ecNumber evidence="3">3.2.1.14</ecNumber>
    </recommendedName>
</protein>
<dbReference type="PROSITE" id="PS01095">
    <property type="entry name" value="GH18_1"/>
    <property type="match status" value="1"/>
</dbReference>
<dbReference type="Proteomes" id="UP000231501">
    <property type="component" value="Unassembled WGS sequence"/>
</dbReference>
<feature type="domain" description="GH18" evidence="11">
    <location>
        <begin position="273"/>
        <end position="675"/>
    </location>
</feature>
<dbReference type="InterPro" id="IPR003961">
    <property type="entry name" value="FN3_dom"/>
</dbReference>
<reference evidence="12 13" key="1">
    <citation type="submission" date="2017-11" db="EMBL/GenBank/DDBJ databases">
        <title>Draft genome sequence of Mitsuaria sp. HWN-4.</title>
        <authorList>
            <person name="Gundlapally S.R."/>
        </authorList>
    </citation>
    <scope>NUCLEOTIDE SEQUENCE [LARGE SCALE GENOMIC DNA]</scope>
    <source>
        <strain evidence="12 13">HWN-4</strain>
    </source>
</reference>
<dbReference type="SMART" id="SM00636">
    <property type="entry name" value="Glyco_18"/>
    <property type="match status" value="1"/>
</dbReference>
<dbReference type="CDD" id="cd00063">
    <property type="entry name" value="FN3"/>
    <property type="match status" value="2"/>
</dbReference>
<dbReference type="EMBL" id="PEOG01000041">
    <property type="protein sequence ID" value="PIM52301.1"/>
    <property type="molecule type" value="Genomic_DNA"/>
</dbReference>
<dbReference type="SUPFAM" id="SSF54556">
    <property type="entry name" value="Chitinase insertion domain"/>
    <property type="match status" value="1"/>
</dbReference>
<keyword evidence="7 8" id="KW-0326">Glycosidase</keyword>
<evidence type="ECO:0000256" key="7">
    <source>
        <dbReference type="ARBA" id="ARBA00023295"/>
    </source>
</evidence>
<feature type="domain" description="Fibronectin type-III" evidence="10">
    <location>
        <begin position="183"/>
        <end position="268"/>
    </location>
</feature>
<dbReference type="EC" id="3.2.1.14" evidence="3"/>
<dbReference type="SMART" id="SM00495">
    <property type="entry name" value="ChtBD3"/>
    <property type="match status" value="1"/>
</dbReference>
<dbReference type="PROSITE" id="PS50853">
    <property type="entry name" value="FN3"/>
    <property type="match status" value="2"/>
</dbReference>
<keyword evidence="6" id="KW-0119">Carbohydrate metabolism</keyword>
<dbReference type="InterPro" id="IPR003610">
    <property type="entry name" value="CBM5/12"/>
</dbReference>
<evidence type="ECO:0000313" key="13">
    <source>
        <dbReference type="Proteomes" id="UP000231501"/>
    </source>
</evidence>
<dbReference type="SUPFAM" id="SSF51055">
    <property type="entry name" value="Carbohydrate binding domain"/>
    <property type="match status" value="1"/>
</dbReference>
<keyword evidence="5" id="KW-0624">Polysaccharide degradation</keyword>
<feature type="chain" id="PRO_5013836225" description="chitinase" evidence="9">
    <location>
        <begin position="21"/>
        <end position="675"/>
    </location>
</feature>
<dbReference type="PANTHER" id="PTHR11177">
    <property type="entry name" value="CHITINASE"/>
    <property type="match status" value="1"/>
</dbReference>
<dbReference type="Gene3D" id="3.10.50.10">
    <property type="match status" value="1"/>
</dbReference>
<dbReference type="GO" id="GO:0006032">
    <property type="term" value="P:chitin catabolic process"/>
    <property type="evidence" value="ECO:0007669"/>
    <property type="project" value="UniProtKB-KW"/>
</dbReference>
<dbReference type="GO" id="GO:0008843">
    <property type="term" value="F:endochitinase activity"/>
    <property type="evidence" value="ECO:0007669"/>
    <property type="project" value="UniProtKB-EC"/>
</dbReference>
<evidence type="ECO:0000256" key="9">
    <source>
        <dbReference type="SAM" id="SignalP"/>
    </source>
</evidence>
<evidence type="ECO:0000259" key="10">
    <source>
        <dbReference type="PROSITE" id="PS50853"/>
    </source>
</evidence>
<dbReference type="PROSITE" id="PS51910">
    <property type="entry name" value="GH18_2"/>
    <property type="match status" value="1"/>
</dbReference>
<dbReference type="InterPro" id="IPR001579">
    <property type="entry name" value="Glyco_hydro_18_chit_AS"/>
</dbReference>
<dbReference type="InterPro" id="IPR013783">
    <property type="entry name" value="Ig-like_fold"/>
</dbReference>
<dbReference type="Pfam" id="PF00704">
    <property type="entry name" value="Glyco_hydro_18"/>
    <property type="match status" value="1"/>
</dbReference>